<gene>
    <name evidence="1" type="ORF">V7S43_011147</name>
</gene>
<accession>A0ABD3FBB4</accession>
<evidence type="ECO:0000313" key="1">
    <source>
        <dbReference type="EMBL" id="KAL3663732.1"/>
    </source>
</evidence>
<comment type="caution">
    <text evidence="1">The sequence shown here is derived from an EMBL/GenBank/DDBJ whole genome shotgun (WGS) entry which is preliminary data.</text>
</comment>
<dbReference type="Proteomes" id="UP001632037">
    <property type="component" value="Unassembled WGS sequence"/>
</dbReference>
<protein>
    <recommendedName>
        <fullName evidence="3">ABC transmembrane type-1 domain-containing protein</fullName>
    </recommendedName>
</protein>
<evidence type="ECO:0008006" key="3">
    <source>
        <dbReference type="Google" id="ProtNLM"/>
    </source>
</evidence>
<proteinExistence type="predicted"/>
<sequence>MICVFVRAFTASPSGGSHSETIYDKVRLSITVKIQFALVLQGEGGAQHSRAPDLFVVPFIVVLTLGNIIRGLQAFNSTVGSNLTMIIDDFQKSQSSIEKLRSEALKNESDVQQNTTVTYAGESLAPINVVDLASIAVVYGFFSNEWSTEVNFMNKTPDAEYSATYTEYHNDE</sequence>
<name>A0ABD3FBB4_9STRA</name>
<organism evidence="1 2">
    <name type="scientific">Phytophthora oleae</name>
    <dbReference type="NCBI Taxonomy" id="2107226"/>
    <lineage>
        <taxon>Eukaryota</taxon>
        <taxon>Sar</taxon>
        <taxon>Stramenopiles</taxon>
        <taxon>Oomycota</taxon>
        <taxon>Peronosporomycetes</taxon>
        <taxon>Peronosporales</taxon>
        <taxon>Peronosporaceae</taxon>
        <taxon>Phytophthora</taxon>
    </lineage>
</organism>
<dbReference type="AlphaFoldDB" id="A0ABD3FBB4"/>
<reference evidence="1 2" key="1">
    <citation type="submission" date="2024-09" db="EMBL/GenBank/DDBJ databases">
        <title>Genome sequencing and assembly of Phytophthora oleae, isolate VK10A, causative agent of rot of olive drupes.</title>
        <authorList>
            <person name="Conti Taguali S."/>
            <person name="Riolo M."/>
            <person name="La Spada F."/>
            <person name="Cacciola S.O."/>
            <person name="Dionisio G."/>
        </authorList>
    </citation>
    <scope>NUCLEOTIDE SEQUENCE [LARGE SCALE GENOMIC DNA]</scope>
    <source>
        <strain evidence="1 2">VK10A</strain>
    </source>
</reference>
<keyword evidence="2" id="KW-1185">Reference proteome</keyword>
<dbReference type="EMBL" id="JBIMZQ010000026">
    <property type="protein sequence ID" value="KAL3663732.1"/>
    <property type="molecule type" value="Genomic_DNA"/>
</dbReference>
<evidence type="ECO:0000313" key="2">
    <source>
        <dbReference type="Proteomes" id="UP001632037"/>
    </source>
</evidence>